<keyword evidence="1" id="KW-0378">Hydrolase</keyword>
<dbReference type="NCBIfam" id="TIGR01484">
    <property type="entry name" value="HAD-SF-IIB"/>
    <property type="match status" value="1"/>
</dbReference>
<dbReference type="SFLD" id="SFLDS00003">
    <property type="entry name" value="Haloacid_Dehalogenase"/>
    <property type="match status" value="1"/>
</dbReference>
<accession>C8XCU4</accession>
<evidence type="ECO:0000313" key="2">
    <source>
        <dbReference type="Proteomes" id="UP000002218"/>
    </source>
</evidence>
<dbReference type="PANTHER" id="PTHR10000:SF53">
    <property type="entry name" value="5-AMINO-6-(5-PHOSPHO-D-RIBITYLAMINO)URACIL PHOSPHATASE YBJI-RELATED"/>
    <property type="match status" value="1"/>
</dbReference>
<dbReference type="SUPFAM" id="SSF56784">
    <property type="entry name" value="HAD-like"/>
    <property type="match status" value="1"/>
</dbReference>
<dbReference type="InterPro" id="IPR000150">
    <property type="entry name" value="Cof"/>
</dbReference>
<dbReference type="NCBIfam" id="TIGR00099">
    <property type="entry name" value="Cof-subfamily"/>
    <property type="match status" value="1"/>
</dbReference>
<dbReference type="PANTHER" id="PTHR10000">
    <property type="entry name" value="PHOSPHOSERINE PHOSPHATASE"/>
    <property type="match status" value="1"/>
</dbReference>
<gene>
    <name evidence="1" type="ordered locus">Namu_3216</name>
</gene>
<dbReference type="InterPro" id="IPR023214">
    <property type="entry name" value="HAD_sf"/>
</dbReference>
<protein>
    <submittedName>
        <fullName evidence="1">Cof-like hydrolase</fullName>
    </submittedName>
</protein>
<organism evidence="1 2">
    <name type="scientific">Nakamurella multipartita (strain ATCC 700099 / DSM 44233 / CIP 104796 / JCM 9543 / NBRC 105858 / Y-104)</name>
    <name type="common">Microsphaera multipartita</name>
    <dbReference type="NCBI Taxonomy" id="479431"/>
    <lineage>
        <taxon>Bacteria</taxon>
        <taxon>Bacillati</taxon>
        <taxon>Actinomycetota</taxon>
        <taxon>Actinomycetes</taxon>
        <taxon>Nakamurellales</taxon>
        <taxon>Nakamurellaceae</taxon>
        <taxon>Nakamurella</taxon>
    </lineage>
</organism>
<dbReference type="SFLD" id="SFLDG01140">
    <property type="entry name" value="C2.B:_Phosphomannomutase_and_P"/>
    <property type="match status" value="1"/>
</dbReference>
<dbReference type="GO" id="GO:0005829">
    <property type="term" value="C:cytosol"/>
    <property type="evidence" value="ECO:0007669"/>
    <property type="project" value="TreeGrafter"/>
</dbReference>
<sequence length="287" mass="31694">MPLAELDTVAIPVFDPTPDIRLIVADMDGTLLDDRKQLHEQFWPLVEQLRRRDILFAPASGRQYYTLLREFADIADDMVFIAENGSLVMRAGHEVSSDCLTRSDALALVHTLRAAAEQGVDGGVVVCGKQSAYIERSDAAFFDQVDRYYARLQVVDDLTKVIDDDVLKIAVYDFASAEHSTLPHLTAFLDSHKVTVSSEHWLDVNTRSSNKGRAITALQTAFGIGPAQTMAFGDFLNDLEMMDTADYAFAMHNAHPQLHARAKFVAPSNNDNGVVRTIASVLDIPLA</sequence>
<keyword evidence="2" id="KW-1185">Reference proteome</keyword>
<dbReference type="EMBL" id="CP001737">
    <property type="protein sequence ID" value="ACV79547.1"/>
    <property type="molecule type" value="Genomic_DNA"/>
</dbReference>
<reference evidence="2" key="1">
    <citation type="submission" date="2009-09" db="EMBL/GenBank/DDBJ databases">
        <title>The complete genome of Nakamurella multipartita DSM 44233.</title>
        <authorList>
            <consortium name="US DOE Joint Genome Institute (JGI-PGF)"/>
            <person name="Lucas S."/>
            <person name="Copeland A."/>
            <person name="Lapidus A."/>
            <person name="Glavina del Rio T."/>
            <person name="Dalin E."/>
            <person name="Tice H."/>
            <person name="Bruce D."/>
            <person name="Goodwin L."/>
            <person name="Pitluck S."/>
            <person name="Kyrpides N."/>
            <person name="Mavromatis K."/>
            <person name="Ivanova N."/>
            <person name="Ovchinnikova G."/>
            <person name="Sims D."/>
            <person name="Meincke L."/>
            <person name="Brettin T."/>
            <person name="Detter J.C."/>
            <person name="Han C."/>
            <person name="Larimer F."/>
            <person name="Land M."/>
            <person name="Hauser L."/>
            <person name="Markowitz V."/>
            <person name="Cheng J.-F."/>
            <person name="Hugenholtz P."/>
            <person name="Woyke T."/>
            <person name="Wu D."/>
            <person name="Klenk H.-P."/>
            <person name="Eisen J.A."/>
        </authorList>
    </citation>
    <scope>NUCLEOTIDE SEQUENCE [LARGE SCALE GENOMIC DNA]</scope>
    <source>
        <strain evidence="2">ATCC 700099 / DSM 44233 / CIP 104796 / JCM 9543 / NBRC 105858 / Y-104</strain>
    </source>
</reference>
<dbReference type="InParanoid" id="C8XCU4"/>
<dbReference type="RefSeq" id="WP_015748414.1">
    <property type="nucleotide sequence ID" value="NC_013235.1"/>
</dbReference>
<dbReference type="GO" id="GO:0016791">
    <property type="term" value="F:phosphatase activity"/>
    <property type="evidence" value="ECO:0007669"/>
    <property type="project" value="TreeGrafter"/>
</dbReference>
<dbReference type="HOGENOM" id="CLU_044146_5_1_11"/>
<dbReference type="InterPro" id="IPR036412">
    <property type="entry name" value="HAD-like_sf"/>
</dbReference>
<dbReference type="Proteomes" id="UP000002218">
    <property type="component" value="Chromosome"/>
</dbReference>
<dbReference type="Gene3D" id="3.40.50.1000">
    <property type="entry name" value="HAD superfamily/HAD-like"/>
    <property type="match status" value="1"/>
</dbReference>
<dbReference type="Pfam" id="PF08282">
    <property type="entry name" value="Hydrolase_3"/>
    <property type="match status" value="1"/>
</dbReference>
<dbReference type="STRING" id="479431.Namu_3216"/>
<dbReference type="AlphaFoldDB" id="C8XCU4"/>
<evidence type="ECO:0000313" key="1">
    <source>
        <dbReference type="EMBL" id="ACV79547.1"/>
    </source>
</evidence>
<dbReference type="CDD" id="cd07518">
    <property type="entry name" value="HAD_YbiV-Like"/>
    <property type="match status" value="1"/>
</dbReference>
<dbReference type="KEGG" id="nml:Namu_3216"/>
<reference evidence="1 2" key="2">
    <citation type="journal article" date="2010" name="Stand. Genomic Sci.">
        <title>Complete genome sequence of Nakamurella multipartita type strain (Y-104).</title>
        <authorList>
            <person name="Tice H."/>
            <person name="Mayilraj S."/>
            <person name="Sims D."/>
            <person name="Lapidus A."/>
            <person name="Nolan M."/>
            <person name="Lucas S."/>
            <person name="Glavina Del Rio T."/>
            <person name="Copeland A."/>
            <person name="Cheng J.F."/>
            <person name="Meincke L."/>
            <person name="Bruce D."/>
            <person name="Goodwin L."/>
            <person name="Pitluck S."/>
            <person name="Ivanova N."/>
            <person name="Mavromatis K."/>
            <person name="Ovchinnikova G."/>
            <person name="Pati A."/>
            <person name="Chen A."/>
            <person name="Palaniappan K."/>
            <person name="Land M."/>
            <person name="Hauser L."/>
            <person name="Chang Y.J."/>
            <person name="Jeffries C.D."/>
            <person name="Detter J.C."/>
            <person name="Brettin T."/>
            <person name="Rohde M."/>
            <person name="Goker M."/>
            <person name="Bristow J."/>
            <person name="Eisen J.A."/>
            <person name="Markowitz V."/>
            <person name="Hugenholtz P."/>
            <person name="Kyrpides N.C."/>
            <person name="Klenk H.P."/>
            <person name="Chen F."/>
        </authorList>
    </citation>
    <scope>NUCLEOTIDE SEQUENCE [LARGE SCALE GENOMIC DNA]</scope>
    <source>
        <strain evidence="2">ATCC 700099 / DSM 44233 / CIP 104796 / JCM 9543 / NBRC 105858 / Y-104</strain>
    </source>
</reference>
<dbReference type="GO" id="GO:0000287">
    <property type="term" value="F:magnesium ion binding"/>
    <property type="evidence" value="ECO:0007669"/>
    <property type="project" value="TreeGrafter"/>
</dbReference>
<name>C8XCU4_NAKMY</name>
<dbReference type="Gene3D" id="3.30.1240.10">
    <property type="match status" value="1"/>
</dbReference>
<dbReference type="InterPro" id="IPR006379">
    <property type="entry name" value="HAD-SF_hydro_IIB"/>
</dbReference>
<dbReference type="eggNOG" id="COG0561">
    <property type="taxonomic scope" value="Bacteria"/>
</dbReference>
<proteinExistence type="predicted"/>